<evidence type="ECO:0000256" key="3">
    <source>
        <dbReference type="ARBA" id="ARBA00022448"/>
    </source>
</evidence>
<feature type="transmembrane region" description="Helical" evidence="8">
    <location>
        <begin position="27"/>
        <end position="50"/>
    </location>
</feature>
<evidence type="ECO:0000256" key="8">
    <source>
        <dbReference type="SAM" id="Phobius"/>
    </source>
</evidence>
<feature type="transmembrane region" description="Helical" evidence="8">
    <location>
        <begin position="320"/>
        <end position="349"/>
    </location>
</feature>
<dbReference type="InterPro" id="IPR003838">
    <property type="entry name" value="ABC3_permease_C"/>
</dbReference>
<dbReference type="InterPro" id="IPR025857">
    <property type="entry name" value="MacB_PCD"/>
</dbReference>
<dbReference type="RefSeq" id="WP_089073547.1">
    <property type="nucleotide sequence ID" value="NZ_CBCSAM010000001.1"/>
</dbReference>
<comment type="subcellular location">
    <subcellularLocation>
        <location evidence="1">Cell membrane</location>
        <topology evidence="1">Multi-pass membrane protein</topology>
    </subcellularLocation>
</comment>
<keyword evidence="4" id="KW-1003">Cell membrane</keyword>
<feature type="domain" description="MacB-like periplasmic core" evidence="10">
    <location>
        <begin position="34"/>
        <end position="246"/>
    </location>
</feature>
<evidence type="ECO:0000256" key="7">
    <source>
        <dbReference type="ARBA" id="ARBA00023136"/>
    </source>
</evidence>
<keyword evidence="5 8" id="KW-0812">Transmembrane</keyword>
<dbReference type="PANTHER" id="PTHR30489">
    <property type="entry name" value="LIPOPROTEIN-RELEASING SYSTEM TRANSMEMBRANE PROTEIN LOLE"/>
    <property type="match status" value="1"/>
</dbReference>
<dbReference type="NCBIfam" id="TIGR02212">
    <property type="entry name" value="lolCE"/>
    <property type="match status" value="1"/>
</dbReference>
<keyword evidence="11" id="KW-0449">Lipoprotein</keyword>
<feature type="transmembrane region" description="Helical" evidence="8">
    <location>
        <begin position="277"/>
        <end position="299"/>
    </location>
</feature>
<dbReference type="NCBIfam" id="NF008357">
    <property type="entry name" value="PRK11146.1"/>
    <property type="match status" value="1"/>
</dbReference>
<evidence type="ECO:0000313" key="12">
    <source>
        <dbReference type="Proteomes" id="UP000242175"/>
    </source>
</evidence>
<feature type="domain" description="ABC3 transporter permease C-terminal" evidence="9">
    <location>
        <begin position="280"/>
        <end position="413"/>
    </location>
</feature>
<evidence type="ECO:0000256" key="4">
    <source>
        <dbReference type="ARBA" id="ARBA00022475"/>
    </source>
</evidence>
<keyword evidence="3" id="KW-0813">Transport</keyword>
<dbReference type="InterPro" id="IPR011925">
    <property type="entry name" value="LolCE_TM"/>
</dbReference>
<evidence type="ECO:0000259" key="9">
    <source>
        <dbReference type="Pfam" id="PF02687"/>
    </source>
</evidence>
<dbReference type="GO" id="GO:0042953">
    <property type="term" value="P:lipoprotein transport"/>
    <property type="evidence" value="ECO:0007669"/>
    <property type="project" value="InterPro"/>
</dbReference>
<dbReference type="Pfam" id="PF12704">
    <property type="entry name" value="MacB_PCD"/>
    <property type="match status" value="1"/>
</dbReference>
<feature type="transmembrane region" description="Helical" evidence="8">
    <location>
        <begin position="383"/>
        <end position="403"/>
    </location>
</feature>
<dbReference type="OrthoDB" id="9808461at2"/>
<dbReference type="Proteomes" id="UP000242175">
    <property type="component" value="Chromosome large"/>
</dbReference>
<gene>
    <name evidence="11" type="ORF">CF386_06290</name>
</gene>
<evidence type="ECO:0000256" key="2">
    <source>
        <dbReference type="ARBA" id="ARBA00005236"/>
    </source>
</evidence>
<protein>
    <submittedName>
        <fullName evidence="11">Lipoprotein-releasing system transmembrane subunit LolE</fullName>
    </submittedName>
</protein>
<dbReference type="GO" id="GO:0098797">
    <property type="term" value="C:plasma membrane protein complex"/>
    <property type="evidence" value="ECO:0007669"/>
    <property type="project" value="TreeGrafter"/>
</dbReference>
<dbReference type="KEGG" id="pmai:CF386_06290"/>
<keyword evidence="6 8" id="KW-1133">Transmembrane helix</keyword>
<evidence type="ECO:0000259" key="10">
    <source>
        <dbReference type="Pfam" id="PF12704"/>
    </source>
</evidence>
<accession>A0A220VE67</accession>
<dbReference type="PANTHER" id="PTHR30489:SF0">
    <property type="entry name" value="LIPOPROTEIN-RELEASING SYSTEM TRANSMEMBRANE PROTEIN LOLE"/>
    <property type="match status" value="1"/>
</dbReference>
<dbReference type="InterPro" id="IPR051447">
    <property type="entry name" value="Lipoprotein-release_system"/>
</dbReference>
<sequence>MFNRRKREIYSLWIAFRFSRSKQKNTMISFISLSSIIGISLGVAIIIIGLSTMNGFKKELQTRILNVIPQVSISSLDNGGSINDWSKISDNLSNIPNVQSVTPSVNLFALLINGSKSKGVAIRGVDTNSFSTNIKKYIIGNDIQKFENNENDIIIGQGIAKKLNVKVGDELSVYLPGKDRQNINSYQIKTLKVSGLIKLSGEFDDLLAFIPLVDAQKYLDLNNAVNNIELKLKDPFEVEQVLKQVSEKLPTNQSWSLRSWKNQYGYFIKDINLVKTIMYIVMFLIIGVACFNITSTLMMSVKDREGDIAILKTMGASKALIYRIFIWYGFFSGLIGALFGSLVGVFIALNLTYITNFLQNITGVTLLNQSIYFIDFIPSQVDFYDVTLVSFTAIMLSLVSTFFPAKKASQVNPAIALSG</sequence>
<organism evidence="11 12">
    <name type="scientific">Paraphotobacterium marinum</name>
    <dbReference type="NCBI Taxonomy" id="1755811"/>
    <lineage>
        <taxon>Bacteria</taxon>
        <taxon>Pseudomonadati</taxon>
        <taxon>Pseudomonadota</taxon>
        <taxon>Gammaproteobacteria</taxon>
        <taxon>Vibrionales</taxon>
        <taxon>Vibrionaceae</taxon>
        <taxon>Paraphotobacterium</taxon>
    </lineage>
</organism>
<dbReference type="GO" id="GO:0044874">
    <property type="term" value="P:lipoprotein localization to outer membrane"/>
    <property type="evidence" value="ECO:0007669"/>
    <property type="project" value="TreeGrafter"/>
</dbReference>
<keyword evidence="7 8" id="KW-0472">Membrane</keyword>
<evidence type="ECO:0000256" key="1">
    <source>
        <dbReference type="ARBA" id="ARBA00004651"/>
    </source>
</evidence>
<reference evidence="11 12" key="1">
    <citation type="journal article" date="2016" name="Int. J. Syst. Evol. Microbiol.">
        <title>Paraphotobacterium marinum gen. nov., sp. nov., a member of the family Vibrionaceae, isolated from surface seawater.</title>
        <authorList>
            <person name="Huang Z."/>
            <person name="Dong C."/>
            <person name="Shao Z."/>
        </authorList>
    </citation>
    <scope>NUCLEOTIDE SEQUENCE [LARGE SCALE GENOMIC DNA]</scope>
    <source>
        <strain evidence="11 12">NSCS20N07D</strain>
    </source>
</reference>
<dbReference type="EMBL" id="CP022355">
    <property type="protein sequence ID" value="ASK78639.1"/>
    <property type="molecule type" value="Genomic_DNA"/>
</dbReference>
<proteinExistence type="inferred from homology"/>
<evidence type="ECO:0000256" key="6">
    <source>
        <dbReference type="ARBA" id="ARBA00022989"/>
    </source>
</evidence>
<evidence type="ECO:0000313" key="11">
    <source>
        <dbReference type="EMBL" id="ASK78639.1"/>
    </source>
</evidence>
<comment type="similarity">
    <text evidence="2">Belongs to the ABC-4 integral membrane protein family. LolC/E subfamily.</text>
</comment>
<name>A0A220VE67_9GAMM</name>
<dbReference type="Pfam" id="PF02687">
    <property type="entry name" value="FtsX"/>
    <property type="match status" value="1"/>
</dbReference>
<dbReference type="AlphaFoldDB" id="A0A220VE67"/>
<keyword evidence="12" id="KW-1185">Reference proteome</keyword>
<evidence type="ECO:0000256" key="5">
    <source>
        <dbReference type="ARBA" id="ARBA00022692"/>
    </source>
</evidence>